<dbReference type="OMA" id="FHVNPEY"/>
<accession>A0A8R1DUF5</accession>
<proteinExistence type="predicted"/>
<evidence type="ECO:0000313" key="4">
    <source>
        <dbReference type="Proteomes" id="UP000005237"/>
    </source>
</evidence>
<evidence type="ECO:0000256" key="1">
    <source>
        <dbReference type="SAM" id="MobiDB-lite"/>
    </source>
</evidence>
<feature type="region of interest" description="Disordered" evidence="1">
    <location>
        <begin position="78"/>
        <end position="98"/>
    </location>
</feature>
<evidence type="ECO:0000313" key="3">
    <source>
        <dbReference type="EnsemblMetazoa" id="CJA12558.1"/>
    </source>
</evidence>
<evidence type="ECO:0000256" key="2">
    <source>
        <dbReference type="SAM" id="SignalP"/>
    </source>
</evidence>
<dbReference type="EnsemblMetazoa" id="CJA12558.1">
    <property type="protein sequence ID" value="CJA12558.1"/>
    <property type="gene ID" value="WBGene00131762"/>
</dbReference>
<organism evidence="3 4">
    <name type="scientific">Caenorhabditis japonica</name>
    <dbReference type="NCBI Taxonomy" id="281687"/>
    <lineage>
        <taxon>Eukaryota</taxon>
        <taxon>Metazoa</taxon>
        <taxon>Ecdysozoa</taxon>
        <taxon>Nematoda</taxon>
        <taxon>Chromadorea</taxon>
        <taxon>Rhabditida</taxon>
        <taxon>Rhabditina</taxon>
        <taxon>Rhabditomorpha</taxon>
        <taxon>Rhabditoidea</taxon>
        <taxon>Rhabditidae</taxon>
        <taxon>Peloderinae</taxon>
        <taxon>Caenorhabditis</taxon>
    </lineage>
</organism>
<sequence length="227" mass="25328">MLILRLISILSFLIIQAESSQLIRVRKFVERPATIRRSTADDDLDMAAAELVFKEKEALKPLTASERIEGPPAKQLPFGTEHAGEMTEPSVAAPAAEPTFSELKKTENAEHPATTQAELKSSMVGEGSFHETEAPTTTPVSRFSGGIHDGQTSSGRVVAEPMRKWQQPLQGHGRLIAYDFSVNPEYPQFAPRARGLVGIPDGWNLDKQIDEEFRSGFRHVDFRRRYR</sequence>
<dbReference type="AlphaFoldDB" id="A0A8R1DUF5"/>
<reference evidence="4" key="1">
    <citation type="submission" date="2010-08" db="EMBL/GenBank/DDBJ databases">
        <authorList>
            <consortium name="Caenorhabditis japonica Sequencing Consortium"/>
            <person name="Wilson R.K."/>
        </authorList>
    </citation>
    <scope>NUCLEOTIDE SEQUENCE [LARGE SCALE GENOMIC DNA]</scope>
    <source>
        <strain evidence="4">DF5081</strain>
    </source>
</reference>
<feature type="signal peptide" evidence="2">
    <location>
        <begin position="1"/>
        <end position="19"/>
    </location>
</feature>
<protein>
    <submittedName>
        <fullName evidence="3">Uncharacterized protein</fullName>
    </submittedName>
</protein>
<feature type="chain" id="PRO_5035936205" evidence="2">
    <location>
        <begin position="20"/>
        <end position="227"/>
    </location>
</feature>
<feature type="region of interest" description="Disordered" evidence="1">
    <location>
        <begin position="127"/>
        <end position="154"/>
    </location>
</feature>
<name>A0A8R1DUF5_CAEJA</name>
<reference evidence="3" key="2">
    <citation type="submission" date="2022-06" db="UniProtKB">
        <authorList>
            <consortium name="EnsemblMetazoa"/>
        </authorList>
    </citation>
    <scope>IDENTIFICATION</scope>
    <source>
        <strain evidence="3">DF5081</strain>
    </source>
</reference>
<keyword evidence="4" id="KW-1185">Reference proteome</keyword>
<dbReference type="Proteomes" id="UP000005237">
    <property type="component" value="Unassembled WGS sequence"/>
</dbReference>
<keyword evidence="2" id="KW-0732">Signal</keyword>